<dbReference type="Pfam" id="PF04720">
    <property type="entry name" value="PDDEXK_6"/>
    <property type="match status" value="1"/>
</dbReference>
<comment type="caution">
    <text evidence="1">The sequence shown here is derived from an EMBL/GenBank/DDBJ whole genome shotgun (WGS) entry which is preliminary data.</text>
</comment>
<reference evidence="1" key="1">
    <citation type="journal article" date="2023" name="Nat. Commun.">
        <title>Diploid and tetraploid genomes of Acorus and the evolution of monocots.</title>
        <authorList>
            <person name="Ma L."/>
            <person name="Liu K.W."/>
            <person name="Li Z."/>
            <person name="Hsiao Y.Y."/>
            <person name="Qi Y."/>
            <person name="Fu T."/>
            <person name="Tang G.D."/>
            <person name="Zhang D."/>
            <person name="Sun W.H."/>
            <person name="Liu D.K."/>
            <person name="Li Y."/>
            <person name="Chen G.Z."/>
            <person name="Liu X.D."/>
            <person name="Liao X.Y."/>
            <person name="Jiang Y.T."/>
            <person name="Yu X."/>
            <person name="Hao Y."/>
            <person name="Huang J."/>
            <person name="Zhao X.W."/>
            <person name="Ke S."/>
            <person name="Chen Y.Y."/>
            <person name="Wu W.L."/>
            <person name="Hsu J.L."/>
            <person name="Lin Y.F."/>
            <person name="Huang M.D."/>
            <person name="Li C.Y."/>
            <person name="Huang L."/>
            <person name="Wang Z.W."/>
            <person name="Zhao X."/>
            <person name="Zhong W.Y."/>
            <person name="Peng D.H."/>
            <person name="Ahmad S."/>
            <person name="Lan S."/>
            <person name="Zhang J.S."/>
            <person name="Tsai W.C."/>
            <person name="Van de Peer Y."/>
            <person name="Liu Z.J."/>
        </authorList>
    </citation>
    <scope>NUCLEOTIDE SEQUENCE</scope>
    <source>
        <strain evidence="1">SCP</strain>
    </source>
</reference>
<reference evidence="1" key="2">
    <citation type="submission" date="2023-06" db="EMBL/GenBank/DDBJ databases">
        <authorList>
            <person name="Ma L."/>
            <person name="Liu K.-W."/>
            <person name="Li Z."/>
            <person name="Hsiao Y.-Y."/>
            <person name="Qi Y."/>
            <person name="Fu T."/>
            <person name="Tang G."/>
            <person name="Zhang D."/>
            <person name="Sun W.-H."/>
            <person name="Liu D.-K."/>
            <person name="Li Y."/>
            <person name="Chen G.-Z."/>
            <person name="Liu X.-D."/>
            <person name="Liao X.-Y."/>
            <person name="Jiang Y.-T."/>
            <person name="Yu X."/>
            <person name="Hao Y."/>
            <person name="Huang J."/>
            <person name="Zhao X.-W."/>
            <person name="Ke S."/>
            <person name="Chen Y.-Y."/>
            <person name="Wu W.-L."/>
            <person name="Hsu J.-L."/>
            <person name="Lin Y.-F."/>
            <person name="Huang M.-D."/>
            <person name="Li C.-Y."/>
            <person name="Huang L."/>
            <person name="Wang Z.-W."/>
            <person name="Zhao X."/>
            <person name="Zhong W.-Y."/>
            <person name="Peng D.-H."/>
            <person name="Ahmad S."/>
            <person name="Lan S."/>
            <person name="Zhang J.-S."/>
            <person name="Tsai W.-C."/>
            <person name="Van De Peer Y."/>
            <person name="Liu Z.-J."/>
        </authorList>
    </citation>
    <scope>NUCLEOTIDE SEQUENCE</scope>
    <source>
        <strain evidence="1">SCP</strain>
        <tissue evidence="1">Leaves</tissue>
    </source>
</reference>
<keyword evidence="2" id="KW-1185">Reference proteome</keyword>
<gene>
    <name evidence="1" type="ORF">QJS04_geneDACA008075</name>
</gene>
<dbReference type="PANTHER" id="PTHR31579">
    <property type="entry name" value="OS03G0796600 PROTEIN"/>
    <property type="match status" value="1"/>
</dbReference>
<dbReference type="PANTHER" id="PTHR31579:SF42">
    <property type="entry name" value="DUF506 FAMILY PROTEIN (DUF506)"/>
    <property type="match status" value="1"/>
</dbReference>
<name>A0AAV9B8U2_ACOGR</name>
<accession>A0AAV9B8U2</accession>
<dbReference type="AlphaFoldDB" id="A0AAV9B8U2"/>
<proteinExistence type="predicted"/>
<dbReference type="EMBL" id="JAUJYN010000004">
    <property type="protein sequence ID" value="KAK1273119.1"/>
    <property type="molecule type" value="Genomic_DNA"/>
</dbReference>
<dbReference type="Proteomes" id="UP001179952">
    <property type="component" value="Unassembled WGS sequence"/>
</dbReference>
<evidence type="ECO:0000313" key="2">
    <source>
        <dbReference type="Proteomes" id="UP001179952"/>
    </source>
</evidence>
<sequence>MAAIPVRFKRATWAAWDETAWARLSSGSEHSAESSSAVDSVSPDLSDLVDSFIESTDGDESDVGVRDGRWEMEEEEVKGEEAVVGKERLVGYLKGSGEADRIREVVEKVVGGVVGLGLVGFKRRLMTRLREEGLDAGLCKSRWERSGHVPSGDYEYVDVILDNGARYIVEAGLASEFGIARSTRQYAALLDALPPVFVGTPESLRGLARVMCAAAKASMCARGMHVPPWRRKGYAQRKWFGPHKRTTNESSAREGGGGFACAARTVGFTERVRAERNPMWRLRDG</sequence>
<dbReference type="NCBIfam" id="TIGR01615">
    <property type="entry name" value="A_thal_3542"/>
    <property type="match status" value="1"/>
</dbReference>
<evidence type="ECO:0000313" key="1">
    <source>
        <dbReference type="EMBL" id="KAK1273119.1"/>
    </source>
</evidence>
<dbReference type="InterPro" id="IPR006502">
    <property type="entry name" value="PDDEXK-like"/>
</dbReference>
<organism evidence="1 2">
    <name type="scientific">Acorus gramineus</name>
    <name type="common">Dwarf sweet flag</name>
    <dbReference type="NCBI Taxonomy" id="55184"/>
    <lineage>
        <taxon>Eukaryota</taxon>
        <taxon>Viridiplantae</taxon>
        <taxon>Streptophyta</taxon>
        <taxon>Embryophyta</taxon>
        <taxon>Tracheophyta</taxon>
        <taxon>Spermatophyta</taxon>
        <taxon>Magnoliopsida</taxon>
        <taxon>Liliopsida</taxon>
        <taxon>Acoraceae</taxon>
        <taxon>Acorus</taxon>
    </lineage>
</organism>
<protein>
    <recommendedName>
        <fullName evidence="3">DUF506 family protein</fullName>
    </recommendedName>
</protein>
<evidence type="ECO:0008006" key="3">
    <source>
        <dbReference type="Google" id="ProtNLM"/>
    </source>
</evidence>